<feature type="region of interest" description="Disordered" evidence="1">
    <location>
        <begin position="27"/>
        <end position="48"/>
    </location>
</feature>
<dbReference type="PaxDb" id="4097-A0A1S3Y1T5"/>
<name>A0A1S3Y1T5_TOBAC</name>
<sequence>MPITAAGITTFPQRLRLIRSQQMHQIKRRMSSTFSGREEIWRNEEEEEEEEIKKGSTWWMPHPRTGIYFPVGQERVMDDIPNGAASLPQTYWLRSEDGVDKPDPDFPIAHHFTNYTHRY</sequence>
<evidence type="ECO:0000256" key="1">
    <source>
        <dbReference type="SAM" id="MobiDB-lite"/>
    </source>
</evidence>
<gene>
    <name evidence="2" type="primary">LOC107771264</name>
</gene>
<proteinExistence type="predicted"/>
<evidence type="ECO:0000313" key="2">
    <source>
        <dbReference type="RefSeq" id="XP_016446091.1"/>
    </source>
</evidence>
<dbReference type="AlphaFoldDB" id="A0A1S3Y1T5"/>
<dbReference type="PANTHER" id="PTHR35109:SF1">
    <property type="entry name" value="GLUTAMATE RACEMASE"/>
    <property type="match status" value="1"/>
</dbReference>
<accession>A0A1S3Y1T5</accession>
<reference evidence="2" key="1">
    <citation type="submission" date="2025-08" db="UniProtKB">
        <authorList>
            <consortium name="RefSeq"/>
        </authorList>
    </citation>
    <scope>IDENTIFICATION</scope>
</reference>
<dbReference type="KEGG" id="nta:107771264"/>
<dbReference type="PANTHER" id="PTHR35109">
    <property type="entry name" value="GLUTAMATE RACEMASE"/>
    <property type="match status" value="1"/>
</dbReference>
<organism evidence="2">
    <name type="scientific">Nicotiana tabacum</name>
    <name type="common">Common tobacco</name>
    <dbReference type="NCBI Taxonomy" id="4097"/>
    <lineage>
        <taxon>Eukaryota</taxon>
        <taxon>Viridiplantae</taxon>
        <taxon>Streptophyta</taxon>
        <taxon>Embryophyta</taxon>
        <taxon>Tracheophyta</taxon>
        <taxon>Spermatophyta</taxon>
        <taxon>Magnoliopsida</taxon>
        <taxon>eudicotyledons</taxon>
        <taxon>Gunneridae</taxon>
        <taxon>Pentapetalae</taxon>
        <taxon>asterids</taxon>
        <taxon>lamiids</taxon>
        <taxon>Solanales</taxon>
        <taxon>Solanaceae</taxon>
        <taxon>Nicotianoideae</taxon>
        <taxon>Nicotianeae</taxon>
        <taxon>Nicotiana</taxon>
    </lineage>
</organism>
<protein>
    <submittedName>
        <fullName evidence="2">Uncharacterized protein</fullName>
    </submittedName>
</protein>
<dbReference type="STRING" id="4097.A0A1S3Y1T5"/>
<dbReference type="OrthoDB" id="1930788at2759"/>
<dbReference type="RefSeq" id="XP_016446091.1">
    <property type="nucleotide sequence ID" value="XM_016590605.1"/>
</dbReference>